<dbReference type="GO" id="GO:0000324">
    <property type="term" value="C:fungal-type vacuole"/>
    <property type="evidence" value="ECO:0007669"/>
    <property type="project" value="EnsemblFungi"/>
</dbReference>
<dbReference type="AlphaFoldDB" id="A0A1G4K660"/>
<dbReference type="InterPro" id="IPR048720">
    <property type="entry name" value="PROPPIN"/>
</dbReference>
<organism evidence="4 5">
    <name type="scientific">Lachancea dasiensis</name>
    <dbReference type="NCBI Taxonomy" id="1072105"/>
    <lineage>
        <taxon>Eukaryota</taxon>
        <taxon>Fungi</taxon>
        <taxon>Dikarya</taxon>
        <taxon>Ascomycota</taxon>
        <taxon>Saccharomycotina</taxon>
        <taxon>Saccharomycetes</taxon>
        <taxon>Saccharomycetales</taxon>
        <taxon>Saccharomycetaceae</taxon>
        <taxon>Lachancea</taxon>
    </lineage>
</organism>
<dbReference type="InterPro" id="IPR036322">
    <property type="entry name" value="WD40_repeat_dom_sf"/>
</dbReference>
<dbReference type="GO" id="GO:0005768">
    <property type="term" value="C:endosome"/>
    <property type="evidence" value="ECO:0007669"/>
    <property type="project" value="EnsemblFungi"/>
</dbReference>
<evidence type="ECO:0000256" key="1">
    <source>
        <dbReference type="ARBA" id="ARBA00022574"/>
    </source>
</evidence>
<dbReference type="GO" id="GO:0032266">
    <property type="term" value="F:phosphatidylinositol-3-phosphate binding"/>
    <property type="evidence" value="ECO:0007669"/>
    <property type="project" value="EnsemblFungi"/>
</dbReference>
<sequence>MNTRNAIVEGSPSDTGKFLSVNFNQDYSCFSCSTQYGFQVYNVDPLECKLSKQFENSNASGIASAKMLYRTNYLALVGGGRKPRYPPNKLIIWDDLQQRESITLSFMSAVKGVFLSRVHIVVVLQNSLEIYQFGTNPKRLIAPLDTCAGPAADFVVCQRVTRRSSHTQGSSAESGLQAVTRGVLAYPSVRNPGQVQVADLSHLQSSEAEETSAAQLPTSIIKAHKTPIRLIKLSPNGSMVATCSMQGTLIRIFSTHNGTLIEEFRRGLDRADLYEMVWSPRSTRLAIVSDKQTLHIFQVTDEEGDVKNKTHVLKDVPFFWKPKYLGSTWSMCSVHLHSAMKGKNLMNDQDLYNDRCKVGWCHDGDEDALILVWQNSGIWEKYALLEKEPKNYSVNETLQSSPAGNQRKTWELVRESWRKL</sequence>
<dbReference type="EMBL" id="LT598461">
    <property type="protein sequence ID" value="SCU99355.1"/>
    <property type="molecule type" value="Genomic_DNA"/>
</dbReference>
<dbReference type="STRING" id="1266660.A0A1G4K660"/>
<protein>
    <submittedName>
        <fullName evidence="4">LADA_0H19218g1_1</fullName>
    </submittedName>
</protein>
<dbReference type="OrthoDB" id="1667587at2759"/>
<dbReference type="PANTHER" id="PTHR11227">
    <property type="entry name" value="WD-REPEAT PROTEIN INTERACTING WITH PHOSPHOINOSIDES WIPI -RELATED"/>
    <property type="match status" value="1"/>
</dbReference>
<dbReference type="SUPFAM" id="SSF50978">
    <property type="entry name" value="WD40 repeat-like"/>
    <property type="match status" value="1"/>
</dbReference>
<dbReference type="Proteomes" id="UP000190274">
    <property type="component" value="Chromosome H"/>
</dbReference>
<evidence type="ECO:0000256" key="3">
    <source>
        <dbReference type="ARBA" id="ARBA00025740"/>
    </source>
</evidence>
<dbReference type="GO" id="GO:0034727">
    <property type="term" value="P:piecemeal microautophagy of the nucleus"/>
    <property type="evidence" value="ECO:0007669"/>
    <property type="project" value="EnsemblFungi"/>
</dbReference>
<evidence type="ECO:0000256" key="2">
    <source>
        <dbReference type="ARBA" id="ARBA00022737"/>
    </source>
</evidence>
<evidence type="ECO:0000313" key="5">
    <source>
        <dbReference type="Proteomes" id="UP000190274"/>
    </source>
</evidence>
<dbReference type="InterPro" id="IPR001680">
    <property type="entry name" value="WD40_rpt"/>
</dbReference>
<name>A0A1G4K660_9SACH</name>
<keyword evidence="5" id="KW-1185">Reference proteome</keyword>
<gene>
    <name evidence="4" type="ORF">LADA_0H19218G</name>
</gene>
<dbReference type="Gene3D" id="2.130.10.10">
    <property type="entry name" value="YVTN repeat-like/Quinoprotein amine dehydrogenase"/>
    <property type="match status" value="1"/>
</dbReference>
<proteinExistence type="inferred from homology"/>
<comment type="similarity">
    <text evidence="3">Belongs to the WD repeat PROPPIN family.</text>
</comment>
<evidence type="ECO:0000313" key="4">
    <source>
        <dbReference type="EMBL" id="SCU99355.1"/>
    </source>
</evidence>
<dbReference type="SMART" id="SM00320">
    <property type="entry name" value="WD40"/>
    <property type="match status" value="2"/>
</dbReference>
<reference evidence="4 5" key="1">
    <citation type="submission" date="2016-03" db="EMBL/GenBank/DDBJ databases">
        <authorList>
            <person name="Devillers H."/>
        </authorList>
    </citation>
    <scope>NUCLEOTIDE SEQUENCE [LARGE SCALE GENOMIC DNA]</scope>
    <source>
        <strain evidence="4">CBS 10888</strain>
    </source>
</reference>
<keyword evidence="1" id="KW-0853">WD repeat</keyword>
<dbReference type="Pfam" id="PF21032">
    <property type="entry name" value="PROPPIN"/>
    <property type="match status" value="1"/>
</dbReference>
<dbReference type="GO" id="GO:0080025">
    <property type="term" value="F:phosphatidylinositol-3,5-bisphosphate binding"/>
    <property type="evidence" value="ECO:0007669"/>
    <property type="project" value="EnsemblFungi"/>
</dbReference>
<keyword evidence="2" id="KW-0677">Repeat</keyword>
<dbReference type="GO" id="GO:0010314">
    <property type="term" value="F:phosphatidylinositol-5-phosphate binding"/>
    <property type="evidence" value="ECO:0007669"/>
    <property type="project" value="EnsemblFungi"/>
</dbReference>
<dbReference type="GO" id="GO:0070273">
    <property type="term" value="F:phosphatidylinositol-4-phosphate binding"/>
    <property type="evidence" value="ECO:0007669"/>
    <property type="project" value="EnsemblFungi"/>
</dbReference>
<dbReference type="InterPro" id="IPR015943">
    <property type="entry name" value="WD40/YVTN_repeat-like_dom_sf"/>
</dbReference>
<accession>A0A1G4K660</accession>